<evidence type="ECO:0000313" key="1">
    <source>
        <dbReference type="EMBL" id="MRY94928.1"/>
    </source>
</evidence>
<dbReference type="EMBL" id="WKMY01000014">
    <property type="protein sequence ID" value="MRY94928.1"/>
    <property type="molecule type" value="Genomic_DNA"/>
</dbReference>
<reference evidence="1 4" key="1">
    <citation type="journal article" date="2019" name="Nat. Med.">
        <title>A library of human gut bacterial isolates paired with longitudinal multiomics data enables mechanistic microbiome research.</title>
        <authorList>
            <person name="Poyet M."/>
            <person name="Groussin M."/>
            <person name="Gibbons S.M."/>
            <person name="Avila-Pacheco J."/>
            <person name="Jiang X."/>
            <person name="Kearney S.M."/>
            <person name="Perrotta A.R."/>
            <person name="Berdy B."/>
            <person name="Zhao S."/>
            <person name="Lieberman T.D."/>
            <person name="Swanson P.K."/>
            <person name="Smith M."/>
            <person name="Roesemann S."/>
            <person name="Alexander J.E."/>
            <person name="Rich S.A."/>
            <person name="Livny J."/>
            <person name="Vlamakis H."/>
            <person name="Clish C."/>
            <person name="Bullock K."/>
            <person name="Deik A."/>
            <person name="Scott J."/>
            <person name="Pierce K.A."/>
            <person name="Xavier R.J."/>
            <person name="Alm E.J."/>
        </authorList>
    </citation>
    <scope>NUCLEOTIDE SEQUENCE [LARGE SCALE GENOMIC DNA]</scope>
    <source>
        <strain evidence="1 4">BIOML-A9</strain>
    </source>
</reference>
<dbReference type="EMBL" id="VOHW01000007">
    <property type="protein sequence ID" value="TWV60944.1"/>
    <property type="molecule type" value="Genomic_DNA"/>
</dbReference>
<dbReference type="InterPro" id="IPR029044">
    <property type="entry name" value="Nucleotide-diphossugar_trans"/>
</dbReference>
<dbReference type="RefSeq" id="WP_009276588.1">
    <property type="nucleotide sequence ID" value="NZ_CAXSUO010000007.1"/>
</dbReference>
<dbReference type="AlphaFoldDB" id="A0A5C6KET2"/>
<evidence type="ECO:0000313" key="3">
    <source>
        <dbReference type="Proteomes" id="UP000315827"/>
    </source>
</evidence>
<name>A0A5C6KET2_PARDI</name>
<proteinExistence type="predicted"/>
<reference evidence="2 3" key="2">
    <citation type="submission" date="2019-07" db="EMBL/GenBank/DDBJ databases">
        <title>Genome sequencing of Parabacteroides distasonis iSURF_7.</title>
        <authorList>
            <person name="Degefu H.N."/>
            <person name="Ruoff K.L."/>
            <person name="Price C.E."/>
            <person name="Valls R.A."/>
            <person name="O'Toole G.A."/>
        </authorList>
    </citation>
    <scope>NUCLEOTIDE SEQUENCE [LARGE SCALE GENOMIC DNA]</scope>
    <source>
        <strain evidence="2 3">CFPLTA003_1B</strain>
    </source>
</reference>
<dbReference type="Proteomes" id="UP000315827">
    <property type="component" value="Unassembled WGS sequence"/>
</dbReference>
<comment type="caution">
    <text evidence="2">The sequence shown here is derived from an EMBL/GenBank/DDBJ whole genome shotgun (WGS) entry which is preliminary data.</text>
</comment>
<dbReference type="Proteomes" id="UP000461276">
    <property type="component" value="Unassembled WGS sequence"/>
</dbReference>
<evidence type="ECO:0000313" key="4">
    <source>
        <dbReference type="Proteomes" id="UP000461276"/>
    </source>
</evidence>
<evidence type="ECO:0000313" key="2">
    <source>
        <dbReference type="EMBL" id="TWV60944.1"/>
    </source>
</evidence>
<gene>
    <name evidence="2" type="ORF">FSA05_12240</name>
    <name evidence="1" type="ORF">GKD67_17170</name>
</gene>
<evidence type="ECO:0008006" key="5">
    <source>
        <dbReference type="Google" id="ProtNLM"/>
    </source>
</evidence>
<sequence>MRNGYNIVAVTAAGRRQYMKFLIPHILKSDMIDRYDIWVNTMSKLDIAFFKELENKYSKVNLVYQPDGKINGIASINAFYKYCVDPKSIYLKLDDDIIWMDNNALCTLVDYRINNPEYFLVSPIVINNGLCAYALYNSGKLKLSRYLKAYMEDVAGWCSPKFSEKYHRWFYDIIKSNCVEDVMISNKEIAMNRFSINAVSFFGSSFNEFSGEVVGDDEEFLSVVKPTSLGCSNCFVGNSIMVHYAFSSQKKYLDGTDILKLYDEYYVNMKFPYYSDISSLILEIESLDSLDEYVQDLNYVGIKKSLKEKLGAKKFYLPVEKRFYEFYVNLFRPIDLL</sequence>
<accession>A0A5C6KET2</accession>
<dbReference type="SUPFAM" id="SSF53448">
    <property type="entry name" value="Nucleotide-diphospho-sugar transferases"/>
    <property type="match status" value="1"/>
</dbReference>
<organism evidence="2 3">
    <name type="scientific">Parabacteroides distasonis</name>
    <dbReference type="NCBI Taxonomy" id="823"/>
    <lineage>
        <taxon>Bacteria</taxon>
        <taxon>Pseudomonadati</taxon>
        <taxon>Bacteroidota</taxon>
        <taxon>Bacteroidia</taxon>
        <taxon>Bacteroidales</taxon>
        <taxon>Tannerellaceae</taxon>
        <taxon>Parabacteroides</taxon>
    </lineage>
</organism>
<protein>
    <recommendedName>
        <fullName evidence="5">Glycosyltransferase family 2 protein</fullName>
    </recommendedName>
</protein>